<evidence type="ECO:0000256" key="6">
    <source>
        <dbReference type="ARBA" id="ARBA00023004"/>
    </source>
</evidence>
<dbReference type="HAMAP" id="MF_02040">
    <property type="entry name" value="Mrp_NBP35"/>
    <property type="match status" value="1"/>
</dbReference>
<comment type="similarity">
    <text evidence="8 9">Belongs to the Mrp/NBP35 ATP-binding proteins family.</text>
</comment>
<dbReference type="InterPro" id="IPR002744">
    <property type="entry name" value="MIP18-like"/>
</dbReference>
<evidence type="ECO:0000313" key="12">
    <source>
        <dbReference type="Proteomes" id="UP000029273"/>
    </source>
</evidence>
<keyword evidence="9" id="KW-0378">Hydrolase</keyword>
<dbReference type="PANTHER" id="PTHR42961:SF2">
    <property type="entry name" value="IRON-SULFUR PROTEIN NUBPL"/>
    <property type="match status" value="1"/>
</dbReference>
<dbReference type="Gene3D" id="3.40.50.300">
    <property type="entry name" value="P-loop containing nucleotide triphosphate hydrolases"/>
    <property type="match status" value="1"/>
</dbReference>
<dbReference type="CDD" id="cd02037">
    <property type="entry name" value="Mrp_NBP35"/>
    <property type="match status" value="1"/>
</dbReference>
<keyword evidence="3 9" id="KW-0479">Metal-binding</keyword>
<dbReference type="PANTHER" id="PTHR42961">
    <property type="entry name" value="IRON-SULFUR PROTEIN NUBPL"/>
    <property type="match status" value="1"/>
</dbReference>
<dbReference type="PROSITE" id="PS01215">
    <property type="entry name" value="MRP"/>
    <property type="match status" value="1"/>
</dbReference>
<dbReference type="GO" id="GO:0046872">
    <property type="term" value="F:metal ion binding"/>
    <property type="evidence" value="ECO:0007669"/>
    <property type="project" value="UniProtKB-KW"/>
</dbReference>
<dbReference type="FunFam" id="3.40.50.300:FF:000418">
    <property type="entry name" value="Iron-sulfur cluster carrier protein"/>
    <property type="match status" value="1"/>
</dbReference>
<dbReference type="InterPro" id="IPR034904">
    <property type="entry name" value="FSCA_dom_sf"/>
</dbReference>
<evidence type="ECO:0000256" key="4">
    <source>
        <dbReference type="ARBA" id="ARBA00022741"/>
    </source>
</evidence>
<organism evidence="11 12">
    <name type="scientific">Acidihalobacter prosperus</name>
    <dbReference type="NCBI Taxonomy" id="160660"/>
    <lineage>
        <taxon>Bacteria</taxon>
        <taxon>Pseudomonadati</taxon>
        <taxon>Pseudomonadota</taxon>
        <taxon>Gammaproteobacteria</taxon>
        <taxon>Chromatiales</taxon>
        <taxon>Ectothiorhodospiraceae</taxon>
        <taxon>Acidihalobacter</taxon>
    </lineage>
</organism>
<evidence type="ECO:0000256" key="1">
    <source>
        <dbReference type="ARBA" id="ARBA00007352"/>
    </source>
</evidence>
<dbReference type="InterPro" id="IPR027417">
    <property type="entry name" value="P-loop_NTPase"/>
</dbReference>
<dbReference type="Proteomes" id="UP000029273">
    <property type="component" value="Unassembled WGS sequence"/>
</dbReference>
<feature type="binding site" evidence="9">
    <location>
        <begin position="107"/>
        <end position="114"/>
    </location>
    <ligand>
        <name>ATP</name>
        <dbReference type="ChEBI" id="CHEBI:30616"/>
    </ligand>
</feature>
<dbReference type="GO" id="GO:0016887">
    <property type="term" value="F:ATP hydrolysis activity"/>
    <property type="evidence" value="ECO:0007669"/>
    <property type="project" value="UniProtKB-UniRule"/>
</dbReference>
<evidence type="ECO:0000313" key="11">
    <source>
        <dbReference type="EMBL" id="OBS10212.1"/>
    </source>
</evidence>
<name>A0A1A6C6M6_9GAMM</name>
<dbReference type="STRING" id="160660.BJI67_03920"/>
<comment type="similarity">
    <text evidence="1">In the N-terminal section; belongs to the MIP18 family.</text>
</comment>
<comment type="function">
    <text evidence="9">Binds and transfers iron-sulfur (Fe-S) clusters to target apoproteins. Can hydrolyze ATP.</text>
</comment>
<dbReference type="GO" id="GO:0016226">
    <property type="term" value="P:iron-sulfur cluster assembly"/>
    <property type="evidence" value="ECO:0007669"/>
    <property type="project" value="InterPro"/>
</dbReference>
<keyword evidence="5 9" id="KW-0067">ATP-binding</keyword>
<evidence type="ECO:0000256" key="7">
    <source>
        <dbReference type="ARBA" id="ARBA00023014"/>
    </source>
</evidence>
<evidence type="ECO:0000256" key="9">
    <source>
        <dbReference type="HAMAP-Rule" id="MF_02040"/>
    </source>
</evidence>
<keyword evidence="6 9" id="KW-0408">Iron</keyword>
<dbReference type="InterPro" id="IPR033756">
    <property type="entry name" value="YlxH/NBP35"/>
</dbReference>
<dbReference type="GO" id="GO:0140663">
    <property type="term" value="F:ATP-dependent FeS chaperone activity"/>
    <property type="evidence" value="ECO:0007669"/>
    <property type="project" value="InterPro"/>
</dbReference>
<dbReference type="Gene3D" id="3.30.300.130">
    <property type="entry name" value="Fe-S cluster assembly (FSCA)"/>
    <property type="match status" value="1"/>
</dbReference>
<dbReference type="Pfam" id="PF01883">
    <property type="entry name" value="FeS_assembly_P"/>
    <property type="match status" value="1"/>
</dbReference>
<keyword evidence="7 9" id="KW-0411">Iron-sulfur</keyword>
<dbReference type="InterPro" id="IPR000808">
    <property type="entry name" value="Mrp-like_CS"/>
</dbReference>
<dbReference type="EMBL" id="JQSG02000002">
    <property type="protein sequence ID" value="OBS10212.1"/>
    <property type="molecule type" value="Genomic_DNA"/>
</dbReference>
<dbReference type="SUPFAM" id="SSF52540">
    <property type="entry name" value="P-loop containing nucleoside triphosphate hydrolases"/>
    <property type="match status" value="1"/>
</dbReference>
<comment type="subunit">
    <text evidence="9">Homodimer.</text>
</comment>
<feature type="domain" description="MIP18 family-like" evidence="10">
    <location>
        <begin position="8"/>
        <end position="77"/>
    </location>
</feature>
<dbReference type="GO" id="GO:0005829">
    <property type="term" value="C:cytosol"/>
    <property type="evidence" value="ECO:0007669"/>
    <property type="project" value="TreeGrafter"/>
</dbReference>
<comment type="caution">
    <text evidence="11">The sequence shown here is derived from an EMBL/GenBank/DDBJ whole genome shotgun (WGS) entry which is preliminary data.</text>
</comment>
<dbReference type="RefSeq" id="WP_038088508.1">
    <property type="nucleotide sequence ID" value="NZ_JQSG02000002.1"/>
</dbReference>
<dbReference type="Pfam" id="PF10609">
    <property type="entry name" value="ParA"/>
    <property type="match status" value="1"/>
</dbReference>
<dbReference type="GO" id="GO:0051539">
    <property type="term" value="F:4 iron, 4 sulfur cluster binding"/>
    <property type="evidence" value="ECO:0007669"/>
    <property type="project" value="TreeGrafter"/>
</dbReference>
<evidence type="ECO:0000256" key="8">
    <source>
        <dbReference type="ARBA" id="ARBA00024036"/>
    </source>
</evidence>
<dbReference type="InterPro" id="IPR019591">
    <property type="entry name" value="Mrp/NBP35_ATP-bd"/>
</dbReference>
<keyword evidence="4 9" id="KW-0547">Nucleotide-binding</keyword>
<dbReference type="SUPFAM" id="SSF117916">
    <property type="entry name" value="Fe-S cluster assembly (FSCA) domain-like"/>
    <property type="match status" value="1"/>
</dbReference>
<evidence type="ECO:0000256" key="3">
    <source>
        <dbReference type="ARBA" id="ARBA00022723"/>
    </source>
</evidence>
<protein>
    <recommendedName>
        <fullName evidence="9">Iron-sulfur cluster carrier protein</fullName>
    </recommendedName>
</protein>
<evidence type="ECO:0000259" key="10">
    <source>
        <dbReference type="Pfam" id="PF01883"/>
    </source>
</evidence>
<dbReference type="InterPro" id="IPR044304">
    <property type="entry name" value="NUBPL-like"/>
</dbReference>
<comment type="similarity">
    <text evidence="2">In the C-terminal section; belongs to the Mrp/NBP35 ATP-binding proteins family.</text>
</comment>
<dbReference type="GO" id="GO:0005524">
    <property type="term" value="F:ATP binding"/>
    <property type="evidence" value="ECO:0007669"/>
    <property type="project" value="UniProtKB-UniRule"/>
</dbReference>
<accession>A0A1A6C6M6</accession>
<keyword evidence="12" id="KW-1185">Reference proteome</keyword>
<dbReference type="AlphaFoldDB" id="A0A1A6C6M6"/>
<reference evidence="11 12" key="1">
    <citation type="journal article" date="2014" name="Genome Announc.">
        <title>Draft Genome Sequence of the Iron-Oxidizing, Acidophilic, and Halotolerant 'Thiobacillus prosperus' Type Strain DSM 5130.</title>
        <authorList>
            <person name="Ossandon F.J."/>
            <person name="Cardenas J.P."/>
            <person name="Corbett M."/>
            <person name="Quatrini R."/>
            <person name="Holmes D.S."/>
            <person name="Watkin E."/>
        </authorList>
    </citation>
    <scope>NUCLEOTIDE SEQUENCE [LARGE SCALE GENOMIC DNA]</scope>
    <source>
        <strain evidence="11 12">DSM 5130</strain>
    </source>
</reference>
<proteinExistence type="inferred from homology"/>
<dbReference type="NCBIfam" id="NF008669">
    <property type="entry name" value="PRK11670.1"/>
    <property type="match status" value="1"/>
</dbReference>
<evidence type="ECO:0000256" key="5">
    <source>
        <dbReference type="ARBA" id="ARBA00022840"/>
    </source>
</evidence>
<sequence length="363" mass="39339">MADVSRLQVETALKEIQDPYLEKDRVAAGQIRDIRIEGARVAVDVVLGYPARERVPAIQAEIGECVGRIAGVERVEVDVKWSIVSHAVQRNLKPLAGIKNIIAVASGKGGVGKSTTAVNLALALAAEGASVGLLDADIYGPSQPRMLGIEGKPETKDGRMLEPMENYGIKAMSIGFLIEEETPMIWRGPMVTQALEQLLSETRWGELDYLVIDLPPGTGDIQLTLSQKIPVSGAVIVTTPQDIALLDARKGLKMFEKVEVPVLGIVENMSIHICSNCGHEERIFGEGGGQRMSEDYNVELLGALPLDIRIREQADGGKPTVVADPDGRVAEIYRDIARRTAAQLARQSKDYSSKFPNIVIQNS</sequence>
<gene>
    <name evidence="11" type="ORF">Thpro_021262</name>
</gene>
<evidence type="ECO:0000256" key="2">
    <source>
        <dbReference type="ARBA" id="ARBA00008205"/>
    </source>
</evidence>
<dbReference type="OrthoDB" id="9809679at2"/>